<accession>A0AAW1KJS7</accession>
<reference evidence="2 3" key="1">
    <citation type="journal article" date="2024" name="BMC Genomics">
        <title>De novo assembly and annotation of Popillia japonica's genome with initial clues to its potential as an invasive pest.</title>
        <authorList>
            <person name="Cucini C."/>
            <person name="Boschi S."/>
            <person name="Funari R."/>
            <person name="Cardaioli E."/>
            <person name="Iannotti N."/>
            <person name="Marturano G."/>
            <person name="Paoli F."/>
            <person name="Bruttini M."/>
            <person name="Carapelli A."/>
            <person name="Frati F."/>
            <person name="Nardi F."/>
        </authorList>
    </citation>
    <scope>NUCLEOTIDE SEQUENCE [LARGE SCALE GENOMIC DNA]</scope>
    <source>
        <strain evidence="2">DMR45628</strain>
    </source>
</reference>
<name>A0AAW1KJS7_POPJA</name>
<gene>
    <name evidence="2" type="ORF">QE152_g22659</name>
</gene>
<proteinExistence type="predicted"/>
<keyword evidence="3" id="KW-1185">Reference proteome</keyword>
<sequence length="119" mass="13490">MKSIFARHGIQYAQNVKKELLITQNKEHRFTITEIFWRAFLNVVTLEKAVKDFSVTRIYPLKPDTFSDTDFLPSSVTDIPKEYLGKQTNNENNLEPIPGSSSCEIDTIDPMPGPSINSA</sequence>
<feature type="region of interest" description="Disordered" evidence="1">
    <location>
        <begin position="83"/>
        <end position="119"/>
    </location>
</feature>
<dbReference type="AlphaFoldDB" id="A0AAW1KJS7"/>
<evidence type="ECO:0000313" key="2">
    <source>
        <dbReference type="EMBL" id="KAK9719496.1"/>
    </source>
</evidence>
<evidence type="ECO:0000256" key="1">
    <source>
        <dbReference type="SAM" id="MobiDB-lite"/>
    </source>
</evidence>
<dbReference type="EMBL" id="JASPKY010000219">
    <property type="protein sequence ID" value="KAK9719496.1"/>
    <property type="molecule type" value="Genomic_DNA"/>
</dbReference>
<feature type="compositionally biased region" description="Polar residues" evidence="1">
    <location>
        <begin position="86"/>
        <end position="104"/>
    </location>
</feature>
<evidence type="ECO:0000313" key="3">
    <source>
        <dbReference type="Proteomes" id="UP001458880"/>
    </source>
</evidence>
<comment type="caution">
    <text evidence="2">The sequence shown here is derived from an EMBL/GenBank/DDBJ whole genome shotgun (WGS) entry which is preliminary data.</text>
</comment>
<organism evidence="2 3">
    <name type="scientific">Popillia japonica</name>
    <name type="common">Japanese beetle</name>
    <dbReference type="NCBI Taxonomy" id="7064"/>
    <lineage>
        <taxon>Eukaryota</taxon>
        <taxon>Metazoa</taxon>
        <taxon>Ecdysozoa</taxon>
        <taxon>Arthropoda</taxon>
        <taxon>Hexapoda</taxon>
        <taxon>Insecta</taxon>
        <taxon>Pterygota</taxon>
        <taxon>Neoptera</taxon>
        <taxon>Endopterygota</taxon>
        <taxon>Coleoptera</taxon>
        <taxon>Polyphaga</taxon>
        <taxon>Scarabaeiformia</taxon>
        <taxon>Scarabaeidae</taxon>
        <taxon>Rutelinae</taxon>
        <taxon>Popillia</taxon>
    </lineage>
</organism>
<dbReference type="Proteomes" id="UP001458880">
    <property type="component" value="Unassembled WGS sequence"/>
</dbReference>
<protein>
    <submittedName>
        <fullName evidence="2">Uncharacterized protein</fullName>
    </submittedName>
</protein>